<dbReference type="RefSeq" id="WP_184860431.1">
    <property type="nucleotide sequence ID" value="NZ_BAAAWY010000046.1"/>
</dbReference>
<evidence type="ECO:0008006" key="4">
    <source>
        <dbReference type="Google" id="ProtNLM"/>
    </source>
</evidence>
<keyword evidence="3" id="KW-1185">Reference proteome</keyword>
<feature type="chain" id="PRO_5038712421" description="Secreted protein" evidence="1">
    <location>
        <begin position="24"/>
        <end position="891"/>
    </location>
</feature>
<dbReference type="SUPFAM" id="SSF53474">
    <property type="entry name" value="alpha/beta-Hydrolases"/>
    <property type="match status" value="1"/>
</dbReference>
<sequence length="891" mass="92750">MRKLLPLLSAVCMAVVLGPTAVGQPSAPPKPAGSGWRVVDGQVAWTSAKPMSGDAAVEFWSDGKLLGRARSSRDGRTFSLPGKALGDLGKVEVRAGGRRLDAPDPKFRANQAPAALPPLLPKGVADPGTPGPYQTVTGEYALDPVRLPGLDGPIEMQAVVVAPRNAPGNRPLVLFLHGRHGSCYNPNNPADQPFTWPCPAGTLMVPSYRGYLQTQQLLASQGYDTVSVSADAINALDFQAEDGGAQARSSLVRLHLAHWADWAGAGRASAPQIVRDAPVADMSKVLLVGHSRGGEGVNQAALDSLAPPPFDSGYSGPVRWTIRGNVFIAPTIFGQNPTPDVPSVTFLPACDGDVSNLQGQQYIDSTRGVSRGKALHSALYIAGANHNFFNVEWTPGESAAPSVDDYFPGDTPNPLCDPGQPARLTAAQQRAVGATYVAAAAHLFVDHELRVQPLLDGSGVRAPSADPARVLSHALGGDRTPVVVPDQSTKITGSGKLCDEINAATACLAGADQYKSPHTVSFTAAPTEAGRSAVDVRWSAAGTAAVIEPPRPVWLLGEQSLALRVIVPENSTGTSFEVAATDGSGRRTKLGKVTLNGLPGADRTMSYWAQEVRVPVPPVLQVAKLELVPSTTSGEAWLLDAHGWRPGLPDPDPAKLTRVDLGRVTAPEGDSGSKNYQVPVTVTGDAGGVLKLFRSDSTGRTWTEEALTLAPGQHTVDLSTTVVGNTRWSANYLVGAEIKAAKGTVVGSYQGGVLVTNDDPAPTITVTPTSSVAAGGALTWHVTLSEAADADIFVFGPFVAPATGPELSTTDVDPAWLRSWGIDPQPSRPLSTLSQLVLDGRIAAGAVSGDVVLQTVATGGQGADKHVALHVGAYPQELPLDTVLTGTVTAK</sequence>
<proteinExistence type="predicted"/>
<dbReference type="EMBL" id="JACHIR010000001">
    <property type="protein sequence ID" value="MBB5890769.1"/>
    <property type="molecule type" value="Genomic_DNA"/>
</dbReference>
<feature type="signal peptide" evidence="1">
    <location>
        <begin position="1"/>
        <end position="23"/>
    </location>
</feature>
<organism evidence="2 3">
    <name type="scientific">Kutzneria kofuensis</name>
    <dbReference type="NCBI Taxonomy" id="103725"/>
    <lineage>
        <taxon>Bacteria</taxon>
        <taxon>Bacillati</taxon>
        <taxon>Actinomycetota</taxon>
        <taxon>Actinomycetes</taxon>
        <taxon>Pseudonocardiales</taxon>
        <taxon>Pseudonocardiaceae</taxon>
        <taxon>Kutzneria</taxon>
    </lineage>
</organism>
<dbReference type="AlphaFoldDB" id="A0A7W9NFQ5"/>
<name>A0A7W9NFQ5_9PSEU</name>
<evidence type="ECO:0000313" key="3">
    <source>
        <dbReference type="Proteomes" id="UP000585638"/>
    </source>
</evidence>
<protein>
    <recommendedName>
        <fullName evidence="4">Secreted protein</fullName>
    </recommendedName>
</protein>
<evidence type="ECO:0000256" key="1">
    <source>
        <dbReference type="SAM" id="SignalP"/>
    </source>
</evidence>
<reference evidence="2 3" key="1">
    <citation type="submission" date="2020-08" db="EMBL/GenBank/DDBJ databases">
        <title>Sequencing the genomes of 1000 actinobacteria strains.</title>
        <authorList>
            <person name="Klenk H.-P."/>
        </authorList>
    </citation>
    <scope>NUCLEOTIDE SEQUENCE [LARGE SCALE GENOMIC DNA]</scope>
    <source>
        <strain evidence="2 3">DSM 43851</strain>
    </source>
</reference>
<comment type="caution">
    <text evidence="2">The sequence shown here is derived from an EMBL/GenBank/DDBJ whole genome shotgun (WGS) entry which is preliminary data.</text>
</comment>
<evidence type="ECO:0000313" key="2">
    <source>
        <dbReference type="EMBL" id="MBB5890769.1"/>
    </source>
</evidence>
<gene>
    <name evidence="2" type="ORF">BJ998_001965</name>
</gene>
<dbReference type="InterPro" id="IPR029058">
    <property type="entry name" value="AB_hydrolase_fold"/>
</dbReference>
<dbReference type="Gene3D" id="3.40.50.1820">
    <property type="entry name" value="alpha/beta hydrolase"/>
    <property type="match status" value="1"/>
</dbReference>
<keyword evidence="1" id="KW-0732">Signal</keyword>
<accession>A0A7W9NFQ5</accession>
<dbReference type="Proteomes" id="UP000585638">
    <property type="component" value="Unassembled WGS sequence"/>
</dbReference>